<comment type="caution">
    <text evidence="1">The sequence shown here is derived from an EMBL/GenBank/DDBJ whole genome shotgun (WGS) entry which is preliminary data.</text>
</comment>
<dbReference type="EMBL" id="LUAW01000025">
    <property type="protein sequence ID" value="KYQ71509.1"/>
    <property type="molecule type" value="Genomic_DNA"/>
</dbReference>
<evidence type="ECO:0000313" key="2">
    <source>
        <dbReference type="Proteomes" id="UP000076276"/>
    </source>
</evidence>
<dbReference type="RefSeq" id="WP_067669933.1">
    <property type="nucleotide sequence ID" value="NZ_CBCSIK010000003.1"/>
</dbReference>
<proteinExistence type="predicted"/>
<protein>
    <submittedName>
        <fullName evidence="1">Uncharacterized protein</fullName>
    </submittedName>
</protein>
<sequence length="117" mass="13887">MSQKEIELVAKLNRLTLNNEIHWEIVEPPTILTTRNSDENITQCFKTIYKNKVFYLYVQTGMNYFSDLDHWYQTEFDHLCIITNNLIQWEFSNNVVIHDLLSSVMKESIDLDNLLAD</sequence>
<accession>A0A151Y0T0</accession>
<keyword evidence="2" id="KW-1185">Reference proteome</keyword>
<gene>
    <name evidence="1" type="ORF">AZH43_14275</name>
</gene>
<dbReference type="STRING" id="1806892.AZH43_14275"/>
<name>A0A151Y0T0_9GAMM</name>
<reference evidence="1 2" key="1">
    <citation type="submission" date="2016-03" db="EMBL/GenBank/DDBJ databases">
        <title>Acinetobacter genomospecies 28 strain ANC 4149.</title>
        <authorList>
            <person name="Radolfova-Krizova L."/>
            <person name="Nemec A."/>
        </authorList>
    </citation>
    <scope>NUCLEOTIDE SEQUENCE [LARGE SCALE GENOMIC DNA]</scope>
    <source>
        <strain evidence="1 2">ANC 4149</strain>
    </source>
</reference>
<dbReference type="Proteomes" id="UP000076276">
    <property type="component" value="Unassembled WGS sequence"/>
</dbReference>
<organism evidence="1 2">
    <name type="scientific">Acinetobacter pragensis</name>
    <dbReference type="NCBI Taxonomy" id="1806892"/>
    <lineage>
        <taxon>Bacteria</taxon>
        <taxon>Pseudomonadati</taxon>
        <taxon>Pseudomonadota</taxon>
        <taxon>Gammaproteobacteria</taxon>
        <taxon>Moraxellales</taxon>
        <taxon>Moraxellaceae</taxon>
        <taxon>Acinetobacter</taxon>
    </lineage>
</organism>
<evidence type="ECO:0000313" key="1">
    <source>
        <dbReference type="EMBL" id="KYQ71509.1"/>
    </source>
</evidence>
<dbReference type="AlphaFoldDB" id="A0A151Y0T0"/>